<dbReference type="SUPFAM" id="SSF52540">
    <property type="entry name" value="P-loop containing nucleoside triphosphate hydrolases"/>
    <property type="match status" value="1"/>
</dbReference>
<dbReference type="GO" id="GO:0033202">
    <property type="term" value="C:DNA helicase complex"/>
    <property type="evidence" value="ECO:0007669"/>
    <property type="project" value="TreeGrafter"/>
</dbReference>
<comment type="caution">
    <text evidence="8">The sequence shown here is derived from an EMBL/GenBank/DDBJ whole genome shotgun (WGS) entry which is preliminary data.</text>
</comment>
<evidence type="ECO:0000256" key="5">
    <source>
        <dbReference type="ARBA" id="ARBA00034923"/>
    </source>
</evidence>
<reference evidence="8 9" key="2">
    <citation type="submission" date="2019-08" db="EMBL/GenBank/DDBJ databases">
        <authorList>
            <person name="Henke P."/>
        </authorList>
    </citation>
    <scope>NUCLEOTIDE SEQUENCE [LARGE SCALE GENOMIC DNA]</scope>
    <source>
        <strain evidence="8">Phe10_nw2017</strain>
    </source>
</reference>
<evidence type="ECO:0000313" key="8">
    <source>
        <dbReference type="EMBL" id="TWW09129.1"/>
    </source>
</evidence>
<dbReference type="GO" id="GO:0043138">
    <property type="term" value="F:3'-5' DNA helicase activity"/>
    <property type="evidence" value="ECO:0007669"/>
    <property type="project" value="TreeGrafter"/>
</dbReference>
<gene>
    <name evidence="8" type="ORF">E3A20_17400</name>
</gene>
<dbReference type="InterPro" id="IPR000212">
    <property type="entry name" value="DNA_helicase_UvrD/REP"/>
</dbReference>
<evidence type="ECO:0000256" key="2">
    <source>
        <dbReference type="ARBA" id="ARBA00022801"/>
    </source>
</evidence>
<dbReference type="GO" id="GO:0000725">
    <property type="term" value="P:recombinational repair"/>
    <property type="evidence" value="ECO:0007669"/>
    <property type="project" value="TreeGrafter"/>
</dbReference>
<reference evidence="8 9" key="1">
    <citation type="submission" date="2019-08" db="EMBL/GenBank/DDBJ databases">
        <title>100 year-old enigma solved: identification of Planctomyces bekefii, the type genus and species of the phylum Planctomycetes.</title>
        <authorList>
            <person name="Svetlana D.N."/>
            <person name="Overmann J."/>
        </authorList>
    </citation>
    <scope>NUCLEOTIDE SEQUENCE [LARGE SCALE GENOMIC DNA]</scope>
    <source>
        <strain evidence="8">Phe10_nw2017</strain>
    </source>
</reference>
<keyword evidence="1" id="KW-0547">Nucleotide-binding</keyword>
<feature type="non-terminal residue" evidence="8">
    <location>
        <position position="1"/>
    </location>
</feature>
<organism evidence="8 9">
    <name type="scientific">Planctomyces bekefii</name>
    <dbReference type="NCBI Taxonomy" id="1653850"/>
    <lineage>
        <taxon>Bacteria</taxon>
        <taxon>Pseudomonadati</taxon>
        <taxon>Planctomycetota</taxon>
        <taxon>Planctomycetia</taxon>
        <taxon>Planctomycetales</taxon>
        <taxon>Planctomycetaceae</taxon>
        <taxon>Planctomyces</taxon>
    </lineage>
</organism>
<evidence type="ECO:0000256" key="3">
    <source>
        <dbReference type="ARBA" id="ARBA00022806"/>
    </source>
</evidence>
<keyword evidence="4" id="KW-0067">ATP-binding</keyword>
<keyword evidence="9" id="KW-1185">Reference proteome</keyword>
<accession>A0A5C6M4S5</accession>
<dbReference type="PANTHER" id="PTHR11070">
    <property type="entry name" value="UVRD / RECB / PCRA DNA HELICASE FAMILY MEMBER"/>
    <property type="match status" value="1"/>
</dbReference>
<proteinExistence type="predicted"/>
<dbReference type="Gene3D" id="3.40.50.300">
    <property type="entry name" value="P-loop containing nucleotide triphosphate hydrolases"/>
    <property type="match status" value="1"/>
</dbReference>
<dbReference type="CDD" id="cd18807">
    <property type="entry name" value="SF1_C_UvrD"/>
    <property type="match status" value="1"/>
</dbReference>
<dbReference type="GO" id="GO:0005829">
    <property type="term" value="C:cytosol"/>
    <property type="evidence" value="ECO:0007669"/>
    <property type="project" value="TreeGrafter"/>
</dbReference>
<dbReference type="Proteomes" id="UP000321083">
    <property type="component" value="Unassembled WGS sequence"/>
</dbReference>
<evidence type="ECO:0000313" key="9">
    <source>
        <dbReference type="Proteomes" id="UP000321083"/>
    </source>
</evidence>
<dbReference type="GO" id="GO:0005524">
    <property type="term" value="F:ATP binding"/>
    <property type="evidence" value="ECO:0007669"/>
    <property type="project" value="UniProtKB-KW"/>
</dbReference>
<dbReference type="PANTHER" id="PTHR11070:SF2">
    <property type="entry name" value="ATP-DEPENDENT DNA HELICASE SRS2"/>
    <property type="match status" value="1"/>
</dbReference>
<evidence type="ECO:0000256" key="6">
    <source>
        <dbReference type="SAM" id="MobiDB-lite"/>
    </source>
</evidence>
<evidence type="ECO:0000259" key="7">
    <source>
        <dbReference type="Pfam" id="PF13361"/>
    </source>
</evidence>
<dbReference type="AlphaFoldDB" id="A0A5C6M4S5"/>
<keyword evidence="3" id="KW-0347">Helicase</keyword>
<feature type="domain" description="UvrD-like helicase C-terminal" evidence="7">
    <location>
        <begin position="10"/>
        <end position="84"/>
    </location>
</feature>
<feature type="compositionally biased region" description="Acidic residues" evidence="6">
    <location>
        <begin position="140"/>
        <end position="152"/>
    </location>
</feature>
<dbReference type="EMBL" id="SRHE01000374">
    <property type="protein sequence ID" value="TWW09129.1"/>
    <property type="molecule type" value="Genomic_DNA"/>
</dbReference>
<sequence>YPDAGVAEWLQSVTLASGEGETKGGVSLMTLHMSKGLEFPRVFIVGVEEGLLPHRSSMEADDSIEEERRLFYVGMTRAKERLSLLSAYRRRTYNNWAANRPSRFLSEIPKEYLAMTSEVESSVLRGGSGERDGSVHYSYEADDGGDDDDELQGLEIGSKVRHPTYGVGLVEQVVDEFSVIKAVVRFHEFGLRKVAVHHLSRG</sequence>
<dbReference type="GO" id="GO:0003677">
    <property type="term" value="F:DNA binding"/>
    <property type="evidence" value="ECO:0007669"/>
    <property type="project" value="InterPro"/>
</dbReference>
<evidence type="ECO:0000256" key="4">
    <source>
        <dbReference type="ARBA" id="ARBA00022840"/>
    </source>
</evidence>
<dbReference type="Pfam" id="PF13361">
    <property type="entry name" value="UvrD_C"/>
    <property type="match status" value="1"/>
</dbReference>
<feature type="region of interest" description="Disordered" evidence="6">
    <location>
        <begin position="123"/>
        <end position="152"/>
    </location>
</feature>
<protein>
    <recommendedName>
        <fullName evidence="5">DNA 3'-5' helicase II</fullName>
    </recommendedName>
</protein>
<keyword evidence="2" id="KW-0378">Hydrolase</keyword>
<dbReference type="InterPro" id="IPR014017">
    <property type="entry name" value="DNA_helicase_UvrD-like_C"/>
</dbReference>
<evidence type="ECO:0000256" key="1">
    <source>
        <dbReference type="ARBA" id="ARBA00022741"/>
    </source>
</evidence>
<dbReference type="InterPro" id="IPR027417">
    <property type="entry name" value="P-loop_NTPase"/>
</dbReference>
<dbReference type="GO" id="GO:0016787">
    <property type="term" value="F:hydrolase activity"/>
    <property type="evidence" value="ECO:0007669"/>
    <property type="project" value="UniProtKB-KW"/>
</dbReference>
<name>A0A5C6M4S5_9PLAN</name>